<dbReference type="ExpressionAtlas" id="A0A1D6IRG9">
    <property type="expression patterns" value="baseline and differential"/>
</dbReference>
<evidence type="ECO:0000256" key="1">
    <source>
        <dbReference type="ARBA" id="ARBA00000971"/>
    </source>
</evidence>
<evidence type="ECO:0000256" key="3">
    <source>
        <dbReference type="ARBA" id="ARBA00013194"/>
    </source>
</evidence>
<reference evidence="8" key="1">
    <citation type="submission" date="2015-12" db="EMBL/GenBank/DDBJ databases">
        <title>Update maize B73 reference genome by single molecule sequencing technologies.</title>
        <authorList>
            <consortium name="Maize Genome Sequencing Project"/>
            <person name="Ware D."/>
        </authorList>
    </citation>
    <scope>NUCLEOTIDE SEQUENCE</scope>
    <source>
        <tissue evidence="8">Seedling</tissue>
    </source>
</reference>
<dbReference type="InterPro" id="IPR046357">
    <property type="entry name" value="PPIase_dom_sf"/>
</dbReference>
<sequence length="351" mass="40080">MRNSFSLDNVFRYDVAVDVAPEVRWLSEDKYRNLKVVVEIDEAVDAEKAAEKELQRRHKALGLLRIVADRGLQIGDLVVLDIFAESINNDGSRGEKISSAESTGFHLDTEENSNLVPGFLGSLIGIRAGETRSFPIQFPESFERESLRGVRAQFTVVCKELFYRELPVMDDSLAVKLLPGCTTIDEVRERILKRCKEVEKTAIEQATDNAILDQLGKLVEVDVPRALFQEQGQQLYGAKLLQLQAERKLDKDQLASLSTKRSVQAYLEDEKENITRIIKQMLAVGDIFKSENLQYSTDQLVKEVENSIAEFKQYNQDYDEDNIRQQVQDVLEAAKVLEWLKENCSVEYIRR</sequence>
<dbReference type="SUPFAM" id="SSF54534">
    <property type="entry name" value="FKBP-like"/>
    <property type="match status" value="1"/>
</dbReference>
<dbReference type="InterPro" id="IPR037041">
    <property type="entry name" value="Trigger_fac_C_sf"/>
</dbReference>
<organism evidence="8">
    <name type="scientific">Zea mays</name>
    <name type="common">Maize</name>
    <dbReference type="NCBI Taxonomy" id="4577"/>
    <lineage>
        <taxon>Eukaryota</taxon>
        <taxon>Viridiplantae</taxon>
        <taxon>Streptophyta</taxon>
        <taxon>Embryophyta</taxon>
        <taxon>Tracheophyta</taxon>
        <taxon>Spermatophyta</taxon>
        <taxon>Magnoliopsida</taxon>
        <taxon>Liliopsida</taxon>
        <taxon>Poales</taxon>
        <taxon>Poaceae</taxon>
        <taxon>PACMAD clade</taxon>
        <taxon>Panicoideae</taxon>
        <taxon>Andropogonodae</taxon>
        <taxon>Andropogoneae</taxon>
        <taxon>Tripsacinae</taxon>
        <taxon>Zea</taxon>
    </lineage>
</organism>
<evidence type="ECO:0000256" key="4">
    <source>
        <dbReference type="ARBA" id="ARBA00023110"/>
    </source>
</evidence>
<evidence type="ECO:0000256" key="5">
    <source>
        <dbReference type="ARBA" id="ARBA00023186"/>
    </source>
</evidence>
<evidence type="ECO:0000256" key="2">
    <source>
        <dbReference type="ARBA" id="ARBA00005464"/>
    </source>
</evidence>
<comment type="catalytic activity">
    <reaction evidence="1">
        <text>[protein]-peptidylproline (omega=180) = [protein]-peptidylproline (omega=0)</text>
        <dbReference type="Rhea" id="RHEA:16237"/>
        <dbReference type="Rhea" id="RHEA-COMP:10747"/>
        <dbReference type="Rhea" id="RHEA-COMP:10748"/>
        <dbReference type="ChEBI" id="CHEBI:83833"/>
        <dbReference type="ChEBI" id="CHEBI:83834"/>
        <dbReference type="EC" id="5.2.1.8"/>
    </reaction>
</comment>
<dbReference type="EMBL" id="CM000786">
    <property type="protein sequence ID" value="AQK38859.1"/>
    <property type="molecule type" value="Genomic_DNA"/>
</dbReference>
<dbReference type="EC" id="5.2.1.8" evidence="3"/>
<dbReference type="AlphaFoldDB" id="A0A1D6IRG9"/>
<dbReference type="GO" id="GO:0015031">
    <property type="term" value="P:protein transport"/>
    <property type="evidence" value="ECO:0007669"/>
    <property type="project" value="InterPro"/>
</dbReference>
<dbReference type="InterPro" id="IPR008880">
    <property type="entry name" value="Trigger_fac_C"/>
</dbReference>
<dbReference type="Gene3D" id="3.10.50.40">
    <property type="match status" value="1"/>
</dbReference>
<dbReference type="FunFam" id="1.10.3120.10:FF:000004">
    <property type="entry name" value="Chloroplast trigger factor"/>
    <property type="match status" value="1"/>
</dbReference>
<keyword evidence="4" id="KW-0697">Rotamase</keyword>
<dbReference type="Gene3D" id="1.10.3120.10">
    <property type="entry name" value="Trigger factor, C-terminal domain"/>
    <property type="match status" value="1"/>
</dbReference>
<accession>A0A1D6IRG9</accession>
<keyword evidence="6" id="KW-0413">Isomerase</keyword>
<gene>
    <name evidence="8" type="ORF">ZEAMMB73_Zm00001d023292</name>
</gene>
<dbReference type="InterPro" id="IPR027304">
    <property type="entry name" value="Trigger_fact/SurA_dom_sf"/>
</dbReference>
<dbReference type="GO" id="GO:0003755">
    <property type="term" value="F:peptidyl-prolyl cis-trans isomerase activity"/>
    <property type="evidence" value="ECO:0007669"/>
    <property type="project" value="UniProtKB-KW"/>
</dbReference>
<keyword evidence="5" id="KW-0143">Chaperone</keyword>
<feature type="domain" description="Trigger factor C-terminal" evidence="7">
    <location>
        <begin position="183"/>
        <end position="342"/>
    </location>
</feature>
<evidence type="ECO:0000313" key="8">
    <source>
        <dbReference type="EMBL" id="AQK38859.1"/>
    </source>
</evidence>
<dbReference type="SUPFAM" id="SSF109998">
    <property type="entry name" value="Triger factor/SurA peptide-binding domain-like"/>
    <property type="match status" value="1"/>
</dbReference>
<dbReference type="GO" id="GO:0006457">
    <property type="term" value="P:protein folding"/>
    <property type="evidence" value="ECO:0007669"/>
    <property type="project" value="InterPro"/>
</dbReference>
<evidence type="ECO:0000256" key="6">
    <source>
        <dbReference type="ARBA" id="ARBA00023235"/>
    </source>
</evidence>
<proteinExistence type="inferred from homology"/>
<protein>
    <recommendedName>
        <fullName evidence="3">peptidylprolyl isomerase</fullName>
        <ecNumber evidence="3">5.2.1.8</ecNumber>
    </recommendedName>
</protein>
<evidence type="ECO:0000259" key="7">
    <source>
        <dbReference type="Pfam" id="PF05698"/>
    </source>
</evidence>
<dbReference type="FunFam" id="3.10.50.40:FF:000001">
    <property type="entry name" value="Trigger factor"/>
    <property type="match status" value="1"/>
</dbReference>
<dbReference type="Pfam" id="PF05698">
    <property type="entry name" value="Trigger_C"/>
    <property type="match status" value="1"/>
</dbReference>
<comment type="similarity">
    <text evidence="2">Belongs to the FKBP-type PPIase family. Tig subfamily.</text>
</comment>
<name>A0A1D6IRG9_MAIZE</name>